<dbReference type="CDD" id="cd00090">
    <property type="entry name" value="HTH_ARSR"/>
    <property type="match status" value="1"/>
</dbReference>
<sequence length="171" mass="18451">MTDPTGDLDALLAAFAQMRGRGPHRHHPGGLHAHGPHSDGGGPPWMRGERGFGPGARLAGAPARIRLLDALVHAENPLSVSEIAEAIGVDQPRASRLVQQAVELGFAAREADPDDARRTRIALTAEGRRRAGDFRGERRERLSQALADFTAEERAELVRLLGKLAASWPRD</sequence>
<dbReference type="InterPro" id="IPR036388">
    <property type="entry name" value="WH-like_DNA-bd_sf"/>
</dbReference>
<dbReference type="InterPro" id="IPR000835">
    <property type="entry name" value="HTH_MarR-typ"/>
</dbReference>
<gene>
    <name evidence="3" type="ORF">Q9S78_00910</name>
</gene>
<dbReference type="PROSITE" id="PS50995">
    <property type="entry name" value="HTH_MARR_2"/>
    <property type="match status" value="1"/>
</dbReference>
<dbReference type="InterPro" id="IPR039422">
    <property type="entry name" value="MarR/SlyA-like"/>
</dbReference>
<dbReference type="InterPro" id="IPR036390">
    <property type="entry name" value="WH_DNA-bd_sf"/>
</dbReference>
<dbReference type="Pfam" id="PF12802">
    <property type="entry name" value="MarR_2"/>
    <property type="match status" value="1"/>
</dbReference>
<name>A0ABU3GEU5_9MICO</name>
<evidence type="ECO:0000256" key="1">
    <source>
        <dbReference type="SAM" id="MobiDB-lite"/>
    </source>
</evidence>
<feature type="region of interest" description="Disordered" evidence="1">
    <location>
        <begin position="20"/>
        <end position="53"/>
    </location>
</feature>
<evidence type="ECO:0000313" key="3">
    <source>
        <dbReference type="EMBL" id="MDT3329217.1"/>
    </source>
</evidence>
<dbReference type="Proteomes" id="UP001262835">
    <property type="component" value="Unassembled WGS sequence"/>
</dbReference>
<evidence type="ECO:0000259" key="2">
    <source>
        <dbReference type="PROSITE" id="PS50995"/>
    </source>
</evidence>
<dbReference type="SMART" id="SM00347">
    <property type="entry name" value="HTH_MARR"/>
    <property type="match status" value="1"/>
</dbReference>
<dbReference type="EMBL" id="JAUZVT010000001">
    <property type="protein sequence ID" value="MDT3329217.1"/>
    <property type="molecule type" value="Genomic_DNA"/>
</dbReference>
<dbReference type="Gene3D" id="1.10.10.10">
    <property type="entry name" value="Winged helix-like DNA-binding domain superfamily/Winged helix DNA-binding domain"/>
    <property type="match status" value="1"/>
</dbReference>
<proteinExistence type="predicted"/>
<protein>
    <submittedName>
        <fullName evidence="3">MarR family transcriptional regulator</fullName>
    </submittedName>
</protein>
<reference evidence="3 4" key="1">
    <citation type="submission" date="2023-08" db="EMBL/GenBank/DDBJ databases">
        <title>Microbacterium aquilitoris sp. nov. and Microbacterium gwkjibeachense sp. nov., isolated from beach.</title>
        <authorList>
            <person name="Lee S.D."/>
            <person name="Yang H."/>
            <person name="Kim I."/>
        </authorList>
    </citation>
    <scope>NUCLEOTIDE SEQUENCE [LARGE SCALE GENOMIC DNA]</scope>
    <source>
        <strain evidence="3 4">KSW-18</strain>
    </source>
</reference>
<dbReference type="PRINTS" id="PR00598">
    <property type="entry name" value="HTHMARR"/>
</dbReference>
<feature type="domain" description="HTH marR-type" evidence="2">
    <location>
        <begin position="5"/>
        <end position="166"/>
    </location>
</feature>
<dbReference type="SUPFAM" id="SSF46785">
    <property type="entry name" value="Winged helix' DNA-binding domain"/>
    <property type="match status" value="1"/>
</dbReference>
<dbReference type="PANTHER" id="PTHR33164:SF57">
    <property type="entry name" value="MARR-FAMILY TRANSCRIPTIONAL REGULATOR"/>
    <property type="match status" value="1"/>
</dbReference>
<accession>A0ABU3GEU5</accession>
<dbReference type="InterPro" id="IPR011991">
    <property type="entry name" value="ArsR-like_HTH"/>
</dbReference>
<keyword evidence="4" id="KW-1185">Reference proteome</keyword>
<dbReference type="PANTHER" id="PTHR33164">
    <property type="entry name" value="TRANSCRIPTIONAL REGULATOR, MARR FAMILY"/>
    <property type="match status" value="1"/>
</dbReference>
<organism evidence="3 4">
    <name type="scientific">Microbacterium aquilitoris</name>
    <dbReference type="NCBI Taxonomy" id="3067307"/>
    <lineage>
        <taxon>Bacteria</taxon>
        <taxon>Bacillati</taxon>
        <taxon>Actinomycetota</taxon>
        <taxon>Actinomycetes</taxon>
        <taxon>Micrococcales</taxon>
        <taxon>Microbacteriaceae</taxon>
        <taxon>Microbacterium</taxon>
    </lineage>
</organism>
<comment type="caution">
    <text evidence="3">The sequence shown here is derived from an EMBL/GenBank/DDBJ whole genome shotgun (WGS) entry which is preliminary data.</text>
</comment>
<dbReference type="RefSeq" id="WP_020098460.1">
    <property type="nucleotide sequence ID" value="NZ_JAUZVT010000001.1"/>
</dbReference>
<evidence type="ECO:0000313" key="4">
    <source>
        <dbReference type="Proteomes" id="UP001262835"/>
    </source>
</evidence>